<dbReference type="NCBIfam" id="TIGR03743">
    <property type="entry name" value="SXT_TraD"/>
    <property type="match status" value="1"/>
</dbReference>
<dbReference type="SUPFAM" id="SSF52540">
    <property type="entry name" value="P-loop containing nucleoside triphosphate hydrolases"/>
    <property type="match status" value="1"/>
</dbReference>
<name>A0A167KVY6_9GAMM</name>
<evidence type="ECO:0000313" key="3">
    <source>
        <dbReference type="EMBL" id="KZN63375.1"/>
    </source>
</evidence>
<evidence type="ECO:0000259" key="2">
    <source>
        <dbReference type="Pfam" id="PF12696"/>
    </source>
</evidence>
<dbReference type="PATRIC" id="fig|1365257.3.peg.3783"/>
<proteinExistence type="predicted"/>
<dbReference type="Gene3D" id="3.40.50.300">
    <property type="entry name" value="P-loop containing nucleotide triphosphate hydrolases"/>
    <property type="match status" value="1"/>
</dbReference>
<gene>
    <name evidence="3" type="ORF">N478_03740</name>
</gene>
<evidence type="ECO:0000256" key="1">
    <source>
        <dbReference type="SAM" id="MobiDB-lite"/>
    </source>
</evidence>
<dbReference type="CDD" id="cd01127">
    <property type="entry name" value="TrwB_TraG_TraD_VirD4"/>
    <property type="match status" value="1"/>
</dbReference>
<evidence type="ECO:0000313" key="4">
    <source>
        <dbReference type="Proteomes" id="UP000076661"/>
    </source>
</evidence>
<feature type="region of interest" description="Disordered" evidence="1">
    <location>
        <begin position="522"/>
        <end position="546"/>
    </location>
</feature>
<organism evidence="3 4">
    <name type="scientific">Pseudoalteromonas luteoviolacea S4060-1</name>
    <dbReference type="NCBI Taxonomy" id="1365257"/>
    <lineage>
        <taxon>Bacteria</taxon>
        <taxon>Pseudomonadati</taxon>
        <taxon>Pseudomonadota</taxon>
        <taxon>Gammaproteobacteria</taxon>
        <taxon>Alteromonadales</taxon>
        <taxon>Pseudoalteromonadaceae</taxon>
        <taxon>Pseudoalteromonas</taxon>
    </lineage>
</organism>
<protein>
    <recommendedName>
        <fullName evidence="2">TraD/TraG TraM recognition site domain-containing protein</fullName>
    </recommendedName>
</protein>
<dbReference type="EMBL" id="AUXX01000034">
    <property type="protein sequence ID" value="KZN63375.1"/>
    <property type="molecule type" value="Genomic_DNA"/>
</dbReference>
<accession>A0A167KVY6</accession>
<reference evidence="3 4" key="1">
    <citation type="submission" date="2013-07" db="EMBL/GenBank/DDBJ databases">
        <title>Comparative Genomic and Metabolomic Analysis of Twelve Strains of Pseudoalteromonas luteoviolacea.</title>
        <authorList>
            <person name="Vynne N.G."/>
            <person name="Mansson M."/>
            <person name="Gram L."/>
        </authorList>
    </citation>
    <scope>NUCLEOTIDE SEQUENCE [LARGE SCALE GENOMIC DNA]</scope>
    <source>
        <strain evidence="3 4">S4060-1</strain>
    </source>
</reference>
<feature type="domain" description="TraD/TraG TraM recognition site" evidence="2">
    <location>
        <begin position="438"/>
        <end position="563"/>
    </location>
</feature>
<dbReference type="AlphaFoldDB" id="A0A167KVY6"/>
<dbReference type="Proteomes" id="UP000076661">
    <property type="component" value="Unassembled WGS sequence"/>
</dbReference>
<comment type="caution">
    <text evidence="3">The sequence shown here is derived from an EMBL/GenBank/DDBJ whole genome shotgun (WGS) entry which is preliminary data.</text>
</comment>
<dbReference type="InterPro" id="IPR027417">
    <property type="entry name" value="P-loop_NTPase"/>
</dbReference>
<sequence length="617" mass="69487">MLRPYIVNSNNIPFDPSYVELGKGFVWKSIHTQRLRDTRLVENRSYLEPHKYYIDVRNFCARNKNSTSFPVNQIVKAFNSDVFFNPFKPLPSIGGQPAIHGIEPNEKDFLWYLGKRVGHTGIFGATRVGKTRLAELIIAHDIRAGARHLRKKNGNIGNVVLIFDPKGDGELFRRVVLECIKSGRLDELYTINLGFPDASYSYNPIGDYQTVTEVAGRSTNQLADGGNSAAFKEFSWRFVNINAQALEFIGEEVSFELLSHYISYTEELLEKYLRKKSQSGDEFWSEQVDEYINELDKAKVMRSSRNERTLAIIEYAKDELQKDSDAILKGLVSALEYDKTYYDKLVASLQPFLDKMTTGKFRELLSPKSNKKRFRWKDVIARRGVVYFGLDALTDPVVAGAFASSAISDLISLTGAIYKSNSVTDEPDFLNGQRVPILGHFDEFNELVTGDEIIQMLNKSGGAELMAHLYTQTMRDIEAKIGDTAKAAQIVGNLQNVIMMRVREVSTAKLLTEQVPMVEVSSKTDVGGTKDDGSLTQFQTDNSDRTTTKEVPMIEDSDIIGLPVGQAFMLNDGGTLTKLRFPMIEDDDEIQLPSKIDALVSTMQENYRTGENWSRHG</sequence>
<dbReference type="InterPro" id="IPR032689">
    <property type="entry name" value="TraG-D_C"/>
</dbReference>
<dbReference type="Pfam" id="PF12696">
    <property type="entry name" value="TraG-D_C"/>
    <property type="match status" value="1"/>
</dbReference>
<dbReference type="InterPro" id="IPR022458">
    <property type="entry name" value="Conjugative_coupling_TraG/TraD"/>
</dbReference>